<keyword evidence="1" id="KW-0732">Signal</keyword>
<dbReference type="InterPro" id="IPR047589">
    <property type="entry name" value="DUF11_rpt"/>
</dbReference>
<dbReference type="EMBL" id="JAAVJH010000003">
    <property type="protein sequence ID" value="NJR78188.1"/>
    <property type="molecule type" value="Genomic_DNA"/>
</dbReference>
<evidence type="ECO:0000313" key="2">
    <source>
        <dbReference type="EMBL" id="NJR78188.1"/>
    </source>
</evidence>
<dbReference type="RefSeq" id="WP_168133713.1">
    <property type="nucleotide sequence ID" value="NZ_JAAVJH010000003.1"/>
</dbReference>
<evidence type="ECO:0000256" key="1">
    <source>
        <dbReference type="SAM" id="SignalP"/>
    </source>
</evidence>
<evidence type="ECO:0008006" key="4">
    <source>
        <dbReference type="Google" id="ProtNLM"/>
    </source>
</evidence>
<dbReference type="NCBIfam" id="TIGR01451">
    <property type="entry name" value="B_ant_repeat"/>
    <property type="match status" value="1"/>
</dbReference>
<keyword evidence="3" id="KW-1185">Reference proteome</keyword>
<reference evidence="2 3" key="1">
    <citation type="submission" date="2020-03" db="EMBL/GenBank/DDBJ databases">
        <authorList>
            <person name="Wang L."/>
            <person name="He N."/>
            <person name="Li Y."/>
            <person name="Fang Y."/>
            <person name="Zhang F."/>
        </authorList>
    </citation>
    <scope>NUCLEOTIDE SEQUENCE [LARGE SCALE GENOMIC DNA]</scope>
    <source>
        <strain evidence="2 3">36D10-4-7</strain>
    </source>
</reference>
<feature type="chain" id="PRO_5045382083" description="DUF11 domain-containing protein" evidence="1">
    <location>
        <begin position="31"/>
        <end position="302"/>
    </location>
</feature>
<organism evidence="2 3">
    <name type="scientific">Sphingomonas corticis</name>
    <dbReference type="NCBI Taxonomy" id="2722791"/>
    <lineage>
        <taxon>Bacteria</taxon>
        <taxon>Pseudomonadati</taxon>
        <taxon>Pseudomonadota</taxon>
        <taxon>Alphaproteobacteria</taxon>
        <taxon>Sphingomonadales</taxon>
        <taxon>Sphingomonadaceae</taxon>
        <taxon>Sphingomonas</taxon>
    </lineage>
</organism>
<sequence>MGMGRTTRGSRHFAATALACALVPASQAAAASTPAGQVIRNVATLTLGTQQQQVASNEVTLTVAHVVDVAVAAVVASRPQADVAREEVPFVVRNTGNAAERYRLSAAATPAGVSVVELAAEGLTDGEIVLAAGEERRVTVALAGVRDAAGDATVTLTATAATGHGAPGTPVGDAVIGAGGASASARAVLTRGTGALSPGAAPTLSKSQSVAAPDGSARPVSGAIVTYRLEAAFPVDTPAVSIDDAIPAGTVFVPGSVTLDGAAQSDAADADAARFDGTAVRVAMGDQPGGATRIVRFQVRIK</sequence>
<proteinExistence type="predicted"/>
<evidence type="ECO:0000313" key="3">
    <source>
        <dbReference type="Proteomes" id="UP000732399"/>
    </source>
</evidence>
<protein>
    <recommendedName>
        <fullName evidence="4">DUF11 domain-containing protein</fullName>
    </recommendedName>
</protein>
<name>A0ABX1CMN5_9SPHN</name>
<dbReference type="Proteomes" id="UP000732399">
    <property type="component" value="Unassembled WGS sequence"/>
</dbReference>
<accession>A0ABX1CMN5</accession>
<comment type="caution">
    <text evidence="2">The sequence shown here is derived from an EMBL/GenBank/DDBJ whole genome shotgun (WGS) entry which is preliminary data.</text>
</comment>
<feature type="signal peptide" evidence="1">
    <location>
        <begin position="1"/>
        <end position="30"/>
    </location>
</feature>
<gene>
    <name evidence="2" type="ORF">HBH26_06100</name>
</gene>